<reference evidence="1 2" key="1">
    <citation type="submission" date="2018-11" db="EMBL/GenBank/DDBJ databases">
        <title>Photobacterium sp. BEI247 sp. nov., a marine bacterium isolated from Yongle Blue Hole in the South China Sea.</title>
        <authorList>
            <person name="Wang X."/>
        </authorList>
    </citation>
    <scope>NUCLEOTIDE SEQUENCE [LARGE SCALE GENOMIC DNA]</scope>
    <source>
        <strain evidence="2">BEI247</strain>
    </source>
</reference>
<evidence type="ECO:0000313" key="2">
    <source>
        <dbReference type="Proteomes" id="UP000287563"/>
    </source>
</evidence>
<dbReference type="Proteomes" id="UP000287563">
    <property type="component" value="Unassembled WGS sequence"/>
</dbReference>
<dbReference type="InterPro" id="IPR050445">
    <property type="entry name" value="Bact_polysacc_biosynth/exp"/>
</dbReference>
<dbReference type="EMBL" id="RJLM01000021">
    <property type="protein sequence ID" value="RWX52955.1"/>
    <property type="molecule type" value="Genomic_DNA"/>
</dbReference>
<dbReference type="GO" id="GO:0004713">
    <property type="term" value="F:protein tyrosine kinase activity"/>
    <property type="evidence" value="ECO:0007669"/>
    <property type="project" value="TreeGrafter"/>
</dbReference>
<sequence length="231" mass="25811">MKPWLSAEYDQLFHKIHQLDARVITLAGASPGCGASTQSLWLARRCAEDQHNVLLIDLDLSGSGQGYPASPWQSDGTGEKEVLIHLDHQLDILPQPSSHRTILDLRQPQILTTALERWKKSYHYIVCDIGTINAANWQNLPITAISHISDVSILCLASAQTTESELLTSMTKLEQGGIHLLGTLINDMSNPSLSQEIIRVLNGKARWIPNKIKRNLIRYLQHNPVLLGKYQ</sequence>
<dbReference type="OrthoDB" id="5812594at2"/>
<dbReference type="RefSeq" id="WP_128786437.1">
    <property type="nucleotide sequence ID" value="NZ_JAKJSG010000013.1"/>
</dbReference>
<dbReference type="PANTHER" id="PTHR32309">
    <property type="entry name" value="TYROSINE-PROTEIN KINASE"/>
    <property type="match status" value="1"/>
</dbReference>
<accession>A0A3S3QXZ3</accession>
<keyword evidence="2" id="KW-1185">Reference proteome</keyword>
<keyword evidence="1" id="KW-0808">Transferase</keyword>
<dbReference type="SUPFAM" id="SSF52540">
    <property type="entry name" value="P-loop containing nucleoside triphosphate hydrolases"/>
    <property type="match status" value="1"/>
</dbReference>
<evidence type="ECO:0000313" key="1">
    <source>
        <dbReference type="EMBL" id="RWX52955.1"/>
    </source>
</evidence>
<gene>
    <name evidence="1" type="ORF">EDI28_24315</name>
</gene>
<organism evidence="1 2">
    <name type="scientific">Photobacterium chitinilyticum</name>
    <dbReference type="NCBI Taxonomy" id="2485123"/>
    <lineage>
        <taxon>Bacteria</taxon>
        <taxon>Pseudomonadati</taxon>
        <taxon>Pseudomonadota</taxon>
        <taxon>Gammaproteobacteria</taxon>
        <taxon>Vibrionales</taxon>
        <taxon>Vibrionaceae</taxon>
        <taxon>Photobacterium</taxon>
    </lineage>
</organism>
<keyword evidence="1" id="KW-0418">Kinase</keyword>
<protein>
    <submittedName>
        <fullName evidence="1">Tyrosine-protein kinase family protein</fullName>
    </submittedName>
</protein>
<comment type="caution">
    <text evidence="1">The sequence shown here is derived from an EMBL/GenBank/DDBJ whole genome shotgun (WGS) entry which is preliminary data.</text>
</comment>
<dbReference type="Gene3D" id="3.40.50.300">
    <property type="entry name" value="P-loop containing nucleotide triphosphate hydrolases"/>
    <property type="match status" value="1"/>
</dbReference>
<dbReference type="PANTHER" id="PTHR32309:SF13">
    <property type="entry name" value="FERRIC ENTEROBACTIN TRANSPORT PROTEIN FEPE"/>
    <property type="match status" value="1"/>
</dbReference>
<proteinExistence type="predicted"/>
<name>A0A3S3QXZ3_9GAMM</name>
<dbReference type="GO" id="GO:0005886">
    <property type="term" value="C:plasma membrane"/>
    <property type="evidence" value="ECO:0007669"/>
    <property type="project" value="TreeGrafter"/>
</dbReference>
<dbReference type="AlphaFoldDB" id="A0A3S3QXZ3"/>
<dbReference type="InterPro" id="IPR027417">
    <property type="entry name" value="P-loop_NTPase"/>
</dbReference>